<gene>
    <name evidence="1" type="ORF">A9K55_005492</name>
</gene>
<accession>A0A2H4SAM2</accession>
<keyword evidence="1" id="KW-0808">Transferase</keyword>
<sequence>MTMENKPDSTRVPYREQRVSYSNSSDEVPFMSLSLRLHGHTFRLCFSAARFHQSPARLAEFHAFHASHSSGSSSSRPWNEMFDWALAPLLPRLDELAPAPAAAVAARPTLQDYVAGPDYRCQLGAVDDVLVVESVEALDHVQKFWRHAAASERQRSLLRKDLIRTVAPADVAILPAGAPAALDTPCSRVSVGGQEFCFDSLDEVCVPQLMAAYEKIAVAGLPPHVHVRRLEAVVFDEHGNVPLGSLYSNRFKELPLAYEKHCRDSVSLPTKRRWISQLREAVAALHAIGVVWGAVSAFNVYIDKEDDLWIGGFGGGWSDDWVDEDKVDEPEGDLQALEALVNWIMEPNDGGVPSKL</sequence>
<dbReference type="AlphaFoldDB" id="A0A2H4SAM2"/>
<dbReference type="InterPro" id="IPR011009">
    <property type="entry name" value="Kinase-like_dom_sf"/>
</dbReference>
<evidence type="ECO:0000313" key="2">
    <source>
        <dbReference type="Proteomes" id="UP000323067"/>
    </source>
</evidence>
<name>A0A2H4SAM2_CORMI</name>
<dbReference type="GO" id="GO:0016301">
    <property type="term" value="F:kinase activity"/>
    <property type="evidence" value="ECO:0007669"/>
    <property type="project" value="UniProtKB-KW"/>
</dbReference>
<keyword evidence="1" id="KW-0418">Kinase</keyword>
<dbReference type="EMBL" id="CP023323">
    <property type="protein sequence ID" value="ATY60164.1"/>
    <property type="molecule type" value="Genomic_DNA"/>
</dbReference>
<dbReference type="Proteomes" id="UP000323067">
    <property type="component" value="Chromosome vi"/>
</dbReference>
<organism evidence="1 2">
    <name type="scientific">Cordyceps militaris</name>
    <name type="common">Caterpillar fungus</name>
    <name type="synonym">Clavaria militaris</name>
    <dbReference type="NCBI Taxonomy" id="73501"/>
    <lineage>
        <taxon>Eukaryota</taxon>
        <taxon>Fungi</taxon>
        <taxon>Dikarya</taxon>
        <taxon>Ascomycota</taxon>
        <taxon>Pezizomycotina</taxon>
        <taxon>Sordariomycetes</taxon>
        <taxon>Hypocreomycetidae</taxon>
        <taxon>Hypocreales</taxon>
        <taxon>Cordycipitaceae</taxon>
        <taxon>Cordyceps</taxon>
    </lineage>
</organism>
<dbReference type="SUPFAM" id="SSF56112">
    <property type="entry name" value="Protein kinase-like (PK-like)"/>
    <property type="match status" value="1"/>
</dbReference>
<evidence type="ECO:0000313" key="1">
    <source>
        <dbReference type="EMBL" id="ATY60164.1"/>
    </source>
</evidence>
<proteinExistence type="predicted"/>
<dbReference type="VEuPathDB" id="FungiDB:A9K55_005492"/>
<dbReference type="VEuPathDB" id="FungiDB:CCM_03492"/>
<reference evidence="1 2" key="1">
    <citation type="journal article" date="2017" name="BMC Genomics">
        <title>Chromosome level assembly and secondary metabolite potential of the parasitic fungus Cordyceps militaris.</title>
        <authorList>
            <person name="Kramer G.J."/>
            <person name="Nodwell J.R."/>
        </authorList>
    </citation>
    <scope>NUCLEOTIDE SEQUENCE [LARGE SCALE GENOMIC DNA]</scope>
    <source>
        <strain evidence="1 2">ATCC 34164</strain>
    </source>
</reference>
<protein>
    <submittedName>
        <fullName evidence="1">Kinase-like domain</fullName>
    </submittedName>
</protein>